<dbReference type="InterPro" id="IPR029058">
    <property type="entry name" value="AB_hydrolase_fold"/>
</dbReference>
<evidence type="ECO:0000259" key="1">
    <source>
        <dbReference type="Pfam" id="PF01738"/>
    </source>
</evidence>
<evidence type="ECO:0000313" key="3">
    <source>
        <dbReference type="WBParaSite" id="PDA_v2.g8776.t1"/>
    </source>
</evidence>
<feature type="domain" description="Dienelactone hydrolase" evidence="1">
    <location>
        <begin position="23"/>
        <end position="249"/>
    </location>
</feature>
<dbReference type="Pfam" id="PF01738">
    <property type="entry name" value="DLH"/>
    <property type="match status" value="1"/>
</dbReference>
<reference evidence="3" key="1">
    <citation type="submission" date="2022-11" db="UniProtKB">
        <authorList>
            <consortium name="WormBaseParasite"/>
        </authorList>
    </citation>
    <scope>IDENTIFICATION</scope>
</reference>
<dbReference type="WBParaSite" id="PDA_v2.g8776.t1">
    <property type="protein sequence ID" value="PDA_v2.g8776.t1"/>
    <property type="gene ID" value="PDA_v2.g8776"/>
</dbReference>
<dbReference type="InterPro" id="IPR002925">
    <property type="entry name" value="Dienelactn_hydro"/>
</dbReference>
<name>A0A914QXE6_9BILA</name>
<dbReference type="Proteomes" id="UP000887578">
    <property type="component" value="Unplaced"/>
</dbReference>
<dbReference type="Gene3D" id="3.40.50.1820">
    <property type="entry name" value="alpha/beta hydrolase"/>
    <property type="match status" value="1"/>
</dbReference>
<organism evidence="2 3">
    <name type="scientific">Panagrolaimus davidi</name>
    <dbReference type="NCBI Taxonomy" id="227884"/>
    <lineage>
        <taxon>Eukaryota</taxon>
        <taxon>Metazoa</taxon>
        <taxon>Ecdysozoa</taxon>
        <taxon>Nematoda</taxon>
        <taxon>Chromadorea</taxon>
        <taxon>Rhabditida</taxon>
        <taxon>Tylenchina</taxon>
        <taxon>Panagrolaimomorpha</taxon>
        <taxon>Panagrolaimoidea</taxon>
        <taxon>Panagrolaimidae</taxon>
        <taxon>Panagrolaimus</taxon>
    </lineage>
</organism>
<sequence>MEIREGRHEYKDSNGTVLEGLLAYPAGADKTGEKYPCVLVHHAFAGITEHEEEKTRELAHLGYIAFAPDCYGKGVKGNTREECFALLKPMVADRRGILKDRLFTGLNFVKNLSYVDSTKIGSIGFCFGGLCALDLSRYNCGISAAVSFHGSLDPLPTLETIPKEETEPIKSSIMICHGDADTHIPVEKAVAIMEELRNRKTDFQFISYANAKHAFTEIKWENCDIPGIGYDEKACRRSWNQTLYHLNEILRGKK</sequence>
<dbReference type="SUPFAM" id="SSF53474">
    <property type="entry name" value="alpha/beta-Hydrolases"/>
    <property type="match status" value="1"/>
</dbReference>
<dbReference type="AlphaFoldDB" id="A0A914QXE6"/>
<dbReference type="InterPro" id="IPR050261">
    <property type="entry name" value="FrsA_esterase"/>
</dbReference>
<dbReference type="GO" id="GO:0016787">
    <property type="term" value="F:hydrolase activity"/>
    <property type="evidence" value="ECO:0007669"/>
    <property type="project" value="InterPro"/>
</dbReference>
<evidence type="ECO:0000313" key="2">
    <source>
        <dbReference type="Proteomes" id="UP000887578"/>
    </source>
</evidence>
<protein>
    <submittedName>
        <fullName evidence="3">Dienelactone hydrolase domain-containing protein</fullName>
    </submittedName>
</protein>
<keyword evidence="2" id="KW-1185">Reference proteome</keyword>
<dbReference type="PANTHER" id="PTHR22946:SF0">
    <property type="entry name" value="DIENELACTONE HYDROLASE DOMAIN-CONTAINING PROTEIN"/>
    <property type="match status" value="1"/>
</dbReference>
<proteinExistence type="predicted"/>
<dbReference type="PANTHER" id="PTHR22946">
    <property type="entry name" value="DIENELACTONE HYDROLASE DOMAIN-CONTAINING PROTEIN-RELATED"/>
    <property type="match status" value="1"/>
</dbReference>
<accession>A0A914QXE6</accession>